<reference evidence="3 4" key="1">
    <citation type="submission" date="2019-01" db="EMBL/GenBank/DDBJ databases">
        <authorList>
            <person name="Chen W.-M."/>
        </authorList>
    </citation>
    <scope>NUCLEOTIDE SEQUENCE [LARGE SCALE GENOMIC DNA]</scope>
    <source>
        <strain evidence="3 4">KYPY4</strain>
    </source>
</reference>
<proteinExistence type="predicted"/>
<keyword evidence="1" id="KW-0732">Signal</keyword>
<dbReference type="Pfam" id="PF07589">
    <property type="entry name" value="PEP-CTERM"/>
    <property type="match status" value="1"/>
</dbReference>
<comment type="caution">
    <text evidence="3">The sequence shown here is derived from an EMBL/GenBank/DDBJ whole genome shotgun (WGS) entry which is preliminary data.</text>
</comment>
<dbReference type="InterPro" id="IPR011042">
    <property type="entry name" value="6-blade_b-propeller_TolB-like"/>
</dbReference>
<dbReference type="EMBL" id="SACR01000002">
    <property type="protein sequence ID" value="RVU47201.1"/>
    <property type="molecule type" value="Genomic_DNA"/>
</dbReference>
<dbReference type="RefSeq" id="WP_128227668.1">
    <property type="nucleotide sequence ID" value="NZ_SACR01000002.1"/>
</dbReference>
<dbReference type="Proteomes" id="UP000285575">
    <property type="component" value="Unassembled WGS sequence"/>
</dbReference>
<dbReference type="InterPro" id="IPR013424">
    <property type="entry name" value="Ice-binding_C"/>
</dbReference>
<name>A0A437RK91_9BURK</name>
<dbReference type="Gene3D" id="2.120.10.30">
    <property type="entry name" value="TolB, C-terminal domain"/>
    <property type="match status" value="1"/>
</dbReference>
<dbReference type="OrthoDB" id="8906675at2"/>
<feature type="domain" description="Ice-binding protein C-terminal" evidence="2">
    <location>
        <begin position="312"/>
        <end position="335"/>
    </location>
</feature>
<gene>
    <name evidence="3" type="ORF">EOE66_05440</name>
</gene>
<feature type="signal peptide" evidence="1">
    <location>
        <begin position="1"/>
        <end position="19"/>
    </location>
</feature>
<dbReference type="NCBIfam" id="TIGR02595">
    <property type="entry name" value="PEP_CTERM"/>
    <property type="match status" value="1"/>
</dbReference>
<sequence length="341" mass="34557">MKKILVALGATLCSMLAAAQPVPTQNVLLAVDTGRNRVMTLDPQTGAVLNANFIVDIGAGSPFDFQTPRAAIQVGQEIWVSDQSPNVNAIYRFDLGGGYVGRIGGNVPGGGLSNVRGLRFIDGVVYAVNAGTDNGAPGASLVRIDTAGNILGAFSTSASGGTLGNSPWDVVSYNGQLLVSDGTSRALQLYNTDGSYSGAFTAAFNNIPQQMFVRANGNVLSAANGSQPLASFGLYEFGANGSLVSSWTGTPGLGVRGVAELGNGRYLISESGGANAARGLGTIDPAGPANNSNFSLVLGSVNGGWISAAVLPVPEPGTWALMAAGLLAVVGVARRRVVPAS</sequence>
<dbReference type="SUPFAM" id="SSF101898">
    <property type="entry name" value="NHL repeat"/>
    <property type="match status" value="1"/>
</dbReference>
<evidence type="ECO:0000313" key="3">
    <source>
        <dbReference type="EMBL" id="RVU47201.1"/>
    </source>
</evidence>
<protein>
    <submittedName>
        <fullName evidence="3">PEP-CTERM sorting domain-containing protein</fullName>
    </submittedName>
</protein>
<dbReference type="AlphaFoldDB" id="A0A437RK91"/>
<evidence type="ECO:0000313" key="4">
    <source>
        <dbReference type="Proteomes" id="UP000285575"/>
    </source>
</evidence>
<keyword evidence="4" id="KW-1185">Reference proteome</keyword>
<evidence type="ECO:0000259" key="2">
    <source>
        <dbReference type="Pfam" id="PF07589"/>
    </source>
</evidence>
<organism evidence="3 4">
    <name type="scientific">Rubrivivax rivuli</name>
    <dbReference type="NCBI Taxonomy" id="1862385"/>
    <lineage>
        <taxon>Bacteria</taxon>
        <taxon>Pseudomonadati</taxon>
        <taxon>Pseudomonadota</taxon>
        <taxon>Betaproteobacteria</taxon>
        <taxon>Burkholderiales</taxon>
        <taxon>Sphaerotilaceae</taxon>
        <taxon>Rubrivivax</taxon>
    </lineage>
</organism>
<feature type="chain" id="PRO_5019120650" evidence="1">
    <location>
        <begin position="20"/>
        <end position="341"/>
    </location>
</feature>
<accession>A0A437RK91</accession>
<evidence type="ECO:0000256" key="1">
    <source>
        <dbReference type="SAM" id="SignalP"/>
    </source>
</evidence>